<evidence type="ECO:0000259" key="1">
    <source>
        <dbReference type="Pfam" id="PF24720"/>
    </source>
</evidence>
<dbReference type="InterPro" id="IPR056090">
    <property type="entry name" value="DUF7673"/>
</dbReference>
<evidence type="ECO:0000313" key="3">
    <source>
        <dbReference type="Proteomes" id="UP000199524"/>
    </source>
</evidence>
<dbReference type="AlphaFoldDB" id="A0A1H1ZTV1"/>
<dbReference type="GeneID" id="300210156"/>
<proteinExistence type="predicted"/>
<gene>
    <name evidence="2" type="ORF">SAMN05216598_5306</name>
</gene>
<organism evidence="2 3">
    <name type="scientific">Pseudomonas asplenii</name>
    <dbReference type="NCBI Taxonomy" id="53407"/>
    <lineage>
        <taxon>Bacteria</taxon>
        <taxon>Pseudomonadati</taxon>
        <taxon>Pseudomonadota</taxon>
        <taxon>Gammaproteobacteria</taxon>
        <taxon>Pseudomonadales</taxon>
        <taxon>Pseudomonadaceae</taxon>
        <taxon>Pseudomonas</taxon>
    </lineage>
</organism>
<feature type="domain" description="DUF7673" evidence="1">
    <location>
        <begin position="30"/>
        <end position="115"/>
    </location>
</feature>
<dbReference type="Proteomes" id="UP000199524">
    <property type="component" value="Chromosome I"/>
</dbReference>
<dbReference type="EMBL" id="LT629777">
    <property type="protein sequence ID" value="SDT37093.1"/>
    <property type="molecule type" value="Genomic_DNA"/>
</dbReference>
<keyword evidence="3" id="KW-1185">Reference proteome</keyword>
<accession>A0A1H1ZTV1</accession>
<dbReference type="Pfam" id="PF24720">
    <property type="entry name" value="DUF7673"/>
    <property type="match status" value="1"/>
</dbReference>
<name>A0A1H1ZTV1_9PSED</name>
<dbReference type="RefSeq" id="WP_157581046.1">
    <property type="nucleotide sequence ID" value="NZ_CP087202.1"/>
</dbReference>
<reference evidence="3" key="1">
    <citation type="submission" date="2016-10" db="EMBL/GenBank/DDBJ databases">
        <authorList>
            <person name="Varghese N."/>
            <person name="Submissions S."/>
        </authorList>
    </citation>
    <scope>NUCLEOTIDE SEQUENCE [LARGE SCALE GENOMIC DNA]</scope>
    <source>
        <strain evidence="3">ATCC 23835</strain>
    </source>
</reference>
<protein>
    <recommendedName>
        <fullName evidence="1">DUF7673 domain-containing protein</fullName>
    </recommendedName>
</protein>
<sequence length="196" mass="21834">MLEVSAEQLSRTPVNLATIEAGRHWGEQLEALDRLFTVAHGLTLEASRCAVFLLGWFYPGEVGGIDLSLVGWKVSPRVGADMSQVFQLMVQLQQRGVGASQLGFDARARSLLATWFPEVLGMAPKPPAGPELKAFRRRHDLTPQACAELIRVPTALYKEWEQDCHPIPMTLWIELRTLMGERRLRSTSRSGPCVRG</sequence>
<evidence type="ECO:0000313" key="2">
    <source>
        <dbReference type="EMBL" id="SDT37093.1"/>
    </source>
</evidence>